<keyword evidence="2" id="KW-0808">Transferase</keyword>
<evidence type="ECO:0000256" key="5">
    <source>
        <dbReference type="SAM" id="MobiDB-lite"/>
    </source>
</evidence>
<dbReference type="Pfam" id="PF01596">
    <property type="entry name" value="Methyltransf_3"/>
    <property type="match status" value="1"/>
</dbReference>
<dbReference type="EMBL" id="JAAAID010000515">
    <property type="protein sequence ID" value="KAG0016642.1"/>
    <property type="molecule type" value="Genomic_DNA"/>
</dbReference>
<organism evidence="6 7">
    <name type="scientific">Entomortierella chlamydospora</name>
    <dbReference type="NCBI Taxonomy" id="101097"/>
    <lineage>
        <taxon>Eukaryota</taxon>
        <taxon>Fungi</taxon>
        <taxon>Fungi incertae sedis</taxon>
        <taxon>Mucoromycota</taxon>
        <taxon>Mortierellomycotina</taxon>
        <taxon>Mortierellomycetes</taxon>
        <taxon>Mortierellales</taxon>
        <taxon>Mortierellaceae</taxon>
        <taxon>Entomortierella</taxon>
    </lineage>
</organism>
<dbReference type="InterPro" id="IPR050362">
    <property type="entry name" value="Cation-dep_OMT"/>
</dbReference>
<name>A0A9P6MXW3_9FUNG</name>
<evidence type="ECO:0008006" key="8">
    <source>
        <dbReference type="Google" id="ProtNLM"/>
    </source>
</evidence>
<keyword evidence="3" id="KW-0949">S-adenosyl-L-methionine</keyword>
<feature type="region of interest" description="Disordered" evidence="5">
    <location>
        <begin position="240"/>
        <end position="270"/>
    </location>
</feature>
<dbReference type="OrthoDB" id="10251242at2759"/>
<dbReference type="GO" id="GO:0032259">
    <property type="term" value="P:methylation"/>
    <property type="evidence" value="ECO:0007669"/>
    <property type="project" value="UniProtKB-KW"/>
</dbReference>
<evidence type="ECO:0000313" key="6">
    <source>
        <dbReference type="EMBL" id="KAG0016642.1"/>
    </source>
</evidence>
<evidence type="ECO:0000256" key="2">
    <source>
        <dbReference type="ARBA" id="ARBA00022679"/>
    </source>
</evidence>
<comment type="caution">
    <text evidence="6">The sequence shown here is derived from an EMBL/GenBank/DDBJ whole genome shotgun (WGS) entry which is preliminary data.</text>
</comment>
<evidence type="ECO:0000256" key="1">
    <source>
        <dbReference type="ARBA" id="ARBA00022603"/>
    </source>
</evidence>
<dbReference type="InterPro" id="IPR002935">
    <property type="entry name" value="SAM_O-MeTrfase"/>
</dbReference>
<gene>
    <name evidence="6" type="ORF">BGZ80_009055</name>
</gene>
<reference evidence="6" key="1">
    <citation type="journal article" date="2020" name="Fungal Divers.">
        <title>Resolving the Mortierellaceae phylogeny through synthesis of multi-gene phylogenetics and phylogenomics.</title>
        <authorList>
            <person name="Vandepol N."/>
            <person name="Liber J."/>
            <person name="Desiro A."/>
            <person name="Na H."/>
            <person name="Kennedy M."/>
            <person name="Barry K."/>
            <person name="Grigoriev I.V."/>
            <person name="Miller A.N."/>
            <person name="O'Donnell K."/>
            <person name="Stajich J.E."/>
            <person name="Bonito G."/>
        </authorList>
    </citation>
    <scope>NUCLEOTIDE SEQUENCE</scope>
    <source>
        <strain evidence="6">NRRL 2769</strain>
    </source>
</reference>
<dbReference type="AlphaFoldDB" id="A0A9P6MXW3"/>
<dbReference type="Proteomes" id="UP000703661">
    <property type="component" value="Unassembled WGS sequence"/>
</dbReference>
<dbReference type="CDD" id="cd02440">
    <property type="entry name" value="AdoMet_MTases"/>
    <property type="match status" value="1"/>
</dbReference>
<protein>
    <recommendedName>
        <fullName evidence="8">O-methyltransferase</fullName>
    </recommendedName>
</protein>
<dbReference type="PROSITE" id="PS51682">
    <property type="entry name" value="SAM_OMT_I"/>
    <property type="match status" value="1"/>
</dbReference>
<dbReference type="Gene3D" id="3.40.50.150">
    <property type="entry name" value="Vaccinia Virus protein VP39"/>
    <property type="match status" value="1"/>
</dbReference>
<dbReference type="GO" id="GO:0008171">
    <property type="term" value="F:O-methyltransferase activity"/>
    <property type="evidence" value="ECO:0007669"/>
    <property type="project" value="InterPro"/>
</dbReference>
<dbReference type="SUPFAM" id="SSF53335">
    <property type="entry name" value="S-adenosyl-L-methionine-dependent methyltransferases"/>
    <property type="match status" value="1"/>
</dbReference>
<comment type="similarity">
    <text evidence="4">Belongs to the class I-like SAM-binding methyltransferase superfamily. Cation-dependent O-methyltransferase family.</text>
</comment>
<dbReference type="InterPro" id="IPR029063">
    <property type="entry name" value="SAM-dependent_MTases_sf"/>
</dbReference>
<dbReference type="PANTHER" id="PTHR10509">
    <property type="entry name" value="O-METHYLTRANSFERASE-RELATED"/>
    <property type="match status" value="1"/>
</dbReference>
<evidence type="ECO:0000256" key="3">
    <source>
        <dbReference type="ARBA" id="ARBA00022691"/>
    </source>
</evidence>
<evidence type="ECO:0000256" key="4">
    <source>
        <dbReference type="ARBA" id="ARBA00023453"/>
    </source>
</evidence>
<accession>A0A9P6MXW3</accession>
<keyword evidence="7" id="KW-1185">Reference proteome</keyword>
<keyword evidence="1" id="KW-0489">Methyltransferase</keyword>
<sequence length="307" mass="34371">MACIVPRTWHLAITLNPTYYVRGFHSSRTLFALNPVLRPTTNGSPSHEDATVEDPMFGYCSQYSTPLPNKFVRLHESSKANYPGGADKTVSALQGQLLQLLMRMTRPRRVLELGCFMGYSAMAMADGIPRGATLYTCEKDSKAARLARELFTKEGYDCSSEQSIQKAVKIELLEGDAMSSLELLAKKELQFDAVFLDADKGNYINYFNFILDNDMLAQHGYILADNVLFRGMVLQSHGDSFAPLSPPPSPQLSPKTKDARLEERKTSHQKTACHMDKFNRHVRKDPRVTVAVLPVFDGLSVIMKNEN</sequence>
<feature type="compositionally biased region" description="Basic and acidic residues" evidence="5">
    <location>
        <begin position="255"/>
        <end position="266"/>
    </location>
</feature>
<dbReference type="GO" id="GO:0008757">
    <property type="term" value="F:S-adenosylmethionine-dependent methyltransferase activity"/>
    <property type="evidence" value="ECO:0007669"/>
    <property type="project" value="TreeGrafter"/>
</dbReference>
<evidence type="ECO:0000313" key="7">
    <source>
        <dbReference type="Proteomes" id="UP000703661"/>
    </source>
</evidence>
<dbReference type="PANTHER" id="PTHR10509:SF14">
    <property type="entry name" value="CAFFEOYL-COA O-METHYLTRANSFERASE 3-RELATED"/>
    <property type="match status" value="1"/>
</dbReference>
<proteinExistence type="inferred from homology"/>